<dbReference type="Proteomes" id="UP000429607">
    <property type="component" value="Unassembled WGS sequence"/>
</dbReference>
<accession>A0A6A3INB9</accession>
<dbReference type="AlphaFoldDB" id="A0A6A3INB9"/>
<evidence type="ECO:0000256" key="1">
    <source>
        <dbReference type="SAM" id="Phobius"/>
    </source>
</evidence>
<gene>
    <name evidence="2" type="ORF">PR001_g23178</name>
</gene>
<keyword evidence="1" id="KW-0812">Transmembrane</keyword>
<proteinExistence type="predicted"/>
<sequence length="322" mass="35179">MPELRPNSPSRKYLDFWTHTVAASDSRQGVGTAMVARCTVLGTSSGPETSRADTSWTAQRADTHAWVESTATGLRGGDGEEHAGSESLVGRHSSRMGVVADTPWIRQHTDAYARAAPMAAAFMAMSAGFSLHHDCFYYKFGSSYDDVSVLLTEIWSKYSSDDVCKAYSSAVVTVACATVLVTAAGMNAKQFDKSLNKSCGLLGKATMTFGSVSKLNCMMTIMSAITCCKGDKKCVGGSFFLAGVACFTTILTFVLWVMQSKPLGKEDDASFKASFFLMIIAMLHHFMFWKYLKQQLQQEEALKESEEDHTTYTSVEMLFLLA</sequence>
<protein>
    <submittedName>
        <fullName evidence="2">Uncharacterized protein</fullName>
    </submittedName>
</protein>
<reference evidence="2 3" key="1">
    <citation type="submission" date="2018-09" db="EMBL/GenBank/DDBJ databases">
        <title>Genomic investigation of the strawberry pathogen Phytophthora fragariae indicates pathogenicity is determined by transcriptional variation in three key races.</title>
        <authorList>
            <person name="Adams T.M."/>
            <person name="Armitage A.D."/>
            <person name="Sobczyk M.K."/>
            <person name="Bates H.J."/>
            <person name="Dunwell J.M."/>
            <person name="Nellist C.F."/>
            <person name="Harrison R.J."/>
        </authorList>
    </citation>
    <scope>NUCLEOTIDE SEQUENCE [LARGE SCALE GENOMIC DNA]</scope>
    <source>
        <strain evidence="2 3">SCRP249</strain>
    </source>
</reference>
<name>A0A6A3INB9_9STRA</name>
<evidence type="ECO:0000313" key="3">
    <source>
        <dbReference type="Proteomes" id="UP000429607"/>
    </source>
</evidence>
<dbReference type="EMBL" id="QXFV01002697">
    <property type="protein sequence ID" value="KAE8984436.1"/>
    <property type="molecule type" value="Genomic_DNA"/>
</dbReference>
<evidence type="ECO:0000313" key="2">
    <source>
        <dbReference type="EMBL" id="KAE8984436.1"/>
    </source>
</evidence>
<keyword evidence="1" id="KW-1133">Transmembrane helix</keyword>
<keyword evidence="1" id="KW-0472">Membrane</keyword>
<feature type="transmembrane region" description="Helical" evidence="1">
    <location>
        <begin position="270"/>
        <end position="289"/>
    </location>
</feature>
<feature type="transmembrane region" description="Helical" evidence="1">
    <location>
        <begin position="166"/>
        <end position="188"/>
    </location>
</feature>
<feature type="transmembrane region" description="Helical" evidence="1">
    <location>
        <begin position="239"/>
        <end position="258"/>
    </location>
</feature>
<comment type="caution">
    <text evidence="2">The sequence shown here is derived from an EMBL/GenBank/DDBJ whole genome shotgun (WGS) entry which is preliminary data.</text>
</comment>
<organism evidence="2 3">
    <name type="scientific">Phytophthora rubi</name>
    <dbReference type="NCBI Taxonomy" id="129364"/>
    <lineage>
        <taxon>Eukaryota</taxon>
        <taxon>Sar</taxon>
        <taxon>Stramenopiles</taxon>
        <taxon>Oomycota</taxon>
        <taxon>Peronosporomycetes</taxon>
        <taxon>Peronosporales</taxon>
        <taxon>Peronosporaceae</taxon>
        <taxon>Phytophthora</taxon>
    </lineage>
</organism>